<keyword evidence="5" id="KW-1185">Reference proteome</keyword>
<dbReference type="InterPro" id="IPR035940">
    <property type="entry name" value="CAP_sf"/>
</dbReference>
<dbReference type="PANTHER" id="PTHR31157">
    <property type="entry name" value="SCP DOMAIN-CONTAINING PROTEIN"/>
    <property type="match status" value="1"/>
</dbReference>
<name>A0ABW5SP37_9BACL</name>
<feature type="chain" id="PRO_5045890963" evidence="2">
    <location>
        <begin position="34"/>
        <end position="255"/>
    </location>
</feature>
<gene>
    <name evidence="4" type="ORF">ACFSVM_13820</name>
</gene>
<dbReference type="Gene3D" id="3.40.33.10">
    <property type="entry name" value="CAP"/>
    <property type="match status" value="1"/>
</dbReference>
<dbReference type="SUPFAM" id="SSF55797">
    <property type="entry name" value="PR-1-like"/>
    <property type="match status" value="1"/>
</dbReference>
<comment type="caution">
    <text evidence="4">The sequence shown here is derived from an EMBL/GenBank/DDBJ whole genome shotgun (WGS) entry which is preliminary data.</text>
</comment>
<evidence type="ECO:0000256" key="2">
    <source>
        <dbReference type="SAM" id="SignalP"/>
    </source>
</evidence>
<dbReference type="NCBIfam" id="TIGR02909">
    <property type="entry name" value="spore_YkwD"/>
    <property type="match status" value="1"/>
</dbReference>
<evidence type="ECO:0000259" key="3">
    <source>
        <dbReference type="Pfam" id="PF00188"/>
    </source>
</evidence>
<organism evidence="4 5">
    <name type="scientific">Paenibacillus shunpengii</name>
    <dbReference type="NCBI Taxonomy" id="2054424"/>
    <lineage>
        <taxon>Bacteria</taxon>
        <taxon>Bacillati</taxon>
        <taxon>Bacillota</taxon>
        <taxon>Bacilli</taxon>
        <taxon>Bacillales</taxon>
        <taxon>Paenibacillaceae</taxon>
        <taxon>Paenibacillus</taxon>
    </lineage>
</organism>
<dbReference type="Pfam" id="PF00188">
    <property type="entry name" value="CAP"/>
    <property type="match status" value="1"/>
</dbReference>
<evidence type="ECO:0000313" key="4">
    <source>
        <dbReference type="EMBL" id="MFD2701553.1"/>
    </source>
</evidence>
<feature type="domain" description="SCP" evidence="3">
    <location>
        <begin position="142"/>
        <end position="247"/>
    </location>
</feature>
<dbReference type="RefSeq" id="WP_076312833.1">
    <property type="nucleotide sequence ID" value="NZ_JBHUMJ010000002.1"/>
</dbReference>
<accession>A0ABW5SP37</accession>
<dbReference type="InterPro" id="IPR014044">
    <property type="entry name" value="CAP_dom"/>
</dbReference>
<proteinExistence type="predicted"/>
<sequence length="255" mass="26308">MKRSSIKKTVIAGSLSAVLAAGMLLPGAGVASASPAKDKLESYQQSILDFLKENGHEVKVDGNTITIGGKVITVGGNTTQKPDTGSNAGSNTGSETGSSNGSNSGSNTGSNTGSNSGSNSNSGNTSTDSSSVVSAYAKEVVALVNKERAAGGLKPLTIHTNLTKMAVAKAKDMSDNNYFSHTSPTYGSPFDMMKTFGISYSYAGENIAKGQKTPAEVVKAWMNSPGHKANIMNKNFTLIGVGYVNGYWAQEFVGK</sequence>
<reference evidence="5" key="1">
    <citation type="journal article" date="2019" name="Int. J. Syst. Evol. Microbiol.">
        <title>The Global Catalogue of Microorganisms (GCM) 10K type strain sequencing project: providing services to taxonomists for standard genome sequencing and annotation.</title>
        <authorList>
            <consortium name="The Broad Institute Genomics Platform"/>
            <consortium name="The Broad Institute Genome Sequencing Center for Infectious Disease"/>
            <person name="Wu L."/>
            <person name="Ma J."/>
        </authorList>
    </citation>
    <scope>NUCLEOTIDE SEQUENCE [LARGE SCALE GENOMIC DNA]</scope>
    <source>
        <strain evidence="5">KCTC 33849</strain>
    </source>
</reference>
<dbReference type="PANTHER" id="PTHR31157:SF1">
    <property type="entry name" value="SCP DOMAIN-CONTAINING PROTEIN"/>
    <property type="match status" value="1"/>
</dbReference>
<feature type="signal peptide" evidence="2">
    <location>
        <begin position="1"/>
        <end position="33"/>
    </location>
</feature>
<feature type="region of interest" description="Disordered" evidence="1">
    <location>
        <begin position="73"/>
        <end position="129"/>
    </location>
</feature>
<dbReference type="CDD" id="cd05379">
    <property type="entry name" value="CAP_bacterial"/>
    <property type="match status" value="1"/>
</dbReference>
<dbReference type="InterPro" id="IPR014258">
    <property type="entry name" value="CAP_domain_YkwD-like"/>
</dbReference>
<protein>
    <submittedName>
        <fullName evidence="4">CAP domain-containing protein</fullName>
    </submittedName>
</protein>
<evidence type="ECO:0000256" key="1">
    <source>
        <dbReference type="SAM" id="MobiDB-lite"/>
    </source>
</evidence>
<keyword evidence="2" id="KW-0732">Signal</keyword>
<evidence type="ECO:0000313" key="5">
    <source>
        <dbReference type="Proteomes" id="UP001597540"/>
    </source>
</evidence>
<dbReference type="Proteomes" id="UP001597540">
    <property type="component" value="Unassembled WGS sequence"/>
</dbReference>
<dbReference type="EMBL" id="JBHUMJ010000002">
    <property type="protein sequence ID" value="MFD2701553.1"/>
    <property type="molecule type" value="Genomic_DNA"/>
</dbReference>